<gene>
    <name evidence="1" type="ORF">WJU22_01140</name>
</gene>
<keyword evidence="2" id="KW-1185">Reference proteome</keyword>
<evidence type="ECO:0000313" key="1">
    <source>
        <dbReference type="EMBL" id="WZN46788.1"/>
    </source>
</evidence>
<organism evidence="1 2">
    <name type="scientific">Chitinophaga caseinilytica</name>
    <dbReference type="NCBI Taxonomy" id="2267521"/>
    <lineage>
        <taxon>Bacteria</taxon>
        <taxon>Pseudomonadati</taxon>
        <taxon>Bacteroidota</taxon>
        <taxon>Chitinophagia</taxon>
        <taxon>Chitinophagales</taxon>
        <taxon>Chitinophagaceae</taxon>
        <taxon>Chitinophaga</taxon>
    </lineage>
</organism>
<reference evidence="1 2" key="1">
    <citation type="submission" date="2024-03" db="EMBL/GenBank/DDBJ databases">
        <title>Chitinophaga caseinilytica sp. nov., a casein hydrolysing bacterium isolated from forest soil.</title>
        <authorList>
            <person name="Lee D.S."/>
            <person name="Han D.M."/>
            <person name="Baek J.H."/>
            <person name="Choi D.G."/>
            <person name="Jeon J.H."/>
            <person name="Jeon C.O."/>
        </authorList>
    </citation>
    <scope>NUCLEOTIDE SEQUENCE [LARGE SCALE GENOMIC DNA]</scope>
    <source>
        <strain evidence="1 2">KACC 19118</strain>
    </source>
</reference>
<protein>
    <recommendedName>
        <fullName evidence="3">KTSC domain-containing protein</fullName>
    </recommendedName>
</protein>
<accession>A0ABZ2Z5B6</accession>
<dbReference type="EMBL" id="CP150096">
    <property type="protein sequence ID" value="WZN46788.1"/>
    <property type="molecule type" value="Genomic_DNA"/>
</dbReference>
<name>A0ABZ2Z5B6_9BACT</name>
<proteinExistence type="predicted"/>
<dbReference type="RefSeq" id="WP_341841470.1">
    <property type="nucleotide sequence ID" value="NZ_CP149792.1"/>
</dbReference>
<evidence type="ECO:0000313" key="2">
    <source>
        <dbReference type="Proteomes" id="UP001449657"/>
    </source>
</evidence>
<dbReference type="Proteomes" id="UP001449657">
    <property type="component" value="Chromosome"/>
</dbReference>
<sequence>MQAYQNLGGTSAVKAYEMDDRYINVHFSDGTAYHYNYVVPGATYVERMKSLARQGLGLNTFINQFVKDKYAARLN</sequence>
<evidence type="ECO:0008006" key="3">
    <source>
        <dbReference type="Google" id="ProtNLM"/>
    </source>
</evidence>